<name>A0ABS6NB69_9RHOB</name>
<feature type="domain" description="EF-hand" evidence="2">
    <location>
        <begin position="40"/>
        <end position="75"/>
    </location>
</feature>
<dbReference type="EMBL" id="JAHRWL010000002">
    <property type="protein sequence ID" value="MBV2361274.1"/>
    <property type="molecule type" value="Genomic_DNA"/>
</dbReference>
<keyword evidence="4" id="KW-1185">Reference proteome</keyword>
<dbReference type="PROSITE" id="PS00018">
    <property type="entry name" value="EF_HAND_1"/>
    <property type="match status" value="1"/>
</dbReference>
<evidence type="ECO:0000256" key="1">
    <source>
        <dbReference type="SAM" id="SignalP"/>
    </source>
</evidence>
<dbReference type="Pfam" id="PF13202">
    <property type="entry name" value="EF-hand_5"/>
    <property type="match status" value="1"/>
</dbReference>
<gene>
    <name evidence="3" type="ORF">KUH32_16030</name>
</gene>
<dbReference type="Proteomes" id="UP001166293">
    <property type="component" value="Unassembled WGS sequence"/>
</dbReference>
<feature type="signal peptide" evidence="1">
    <location>
        <begin position="1"/>
        <end position="21"/>
    </location>
</feature>
<reference evidence="3" key="1">
    <citation type="submission" date="2021-06" db="EMBL/GenBank/DDBJ databases">
        <title>Thalassococcus sp. CAU 1522 isolated from sea sand, Republic of Korea.</title>
        <authorList>
            <person name="Kim W."/>
        </authorList>
    </citation>
    <scope>NUCLEOTIDE SEQUENCE</scope>
    <source>
        <strain evidence="3">CAU 1522</strain>
    </source>
</reference>
<evidence type="ECO:0000313" key="3">
    <source>
        <dbReference type="EMBL" id="MBV2361274.1"/>
    </source>
</evidence>
<organism evidence="3 4">
    <name type="scientific">Thalassococcus arenae</name>
    <dbReference type="NCBI Taxonomy" id="2851652"/>
    <lineage>
        <taxon>Bacteria</taxon>
        <taxon>Pseudomonadati</taxon>
        <taxon>Pseudomonadota</taxon>
        <taxon>Alphaproteobacteria</taxon>
        <taxon>Rhodobacterales</taxon>
        <taxon>Roseobacteraceae</taxon>
        <taxon>Thalassococcus</taxon>
    </lineage>
</organism>
<keyword evidence="1" id="KW-0732">Signal</keyword>
<dbReference type="RefSeq" id="WP_217779600.1">
    <property type="nucleotide sequence ID" value="NZ_JAHRWL010000002.1"/>
</dbReference>
<evidence type="ECO:0000259" key="2">
    <source>
        <dbReference type="PROSITE" id="PS50222"/>
    </source>
</evidence>
<dbReference type="InterPro" id="IPR018247">
    <property type="entry name" value="EF_Hand_1_Ca_BS"/>
</dbReference>
<evidence type="ECO:0000313" key="4">
    <source>
        <dbReference type="Proteomes" id="UP001166293"/>
    </source>
</evidence>
<feature type="chain" id="PRO_5045954214" evidence="1">
    <location>
        <begin position="22"/>
        <end position="76"/>
    </location>
</feature>
<protein>
    <submittedName>
        <fullName evidence="3">EF-hand domain-containing protein</fullName>
    </submittedName>
</protein>
<comment type="caution">
    <text evidence="3">The sequence shown here is derived from an EMBL/GenBank/DDBJ whole genome shotgun (WGS) entry which is preliminary data.</text>
</comment>
<sequence length="76" mass="7633">MKSTVIALVAALSVTGFAAHAEVADSNGDGVFSMEEMLVSYPDLTEETFAEIDADADGAINAEELAAAVSAGLIAG</sequence>
<proteinExistence type="predicted"/>
<accession>A0ABS6NB69</accession>
<dbReference type="PROSITE" id="PS50222">
    <property type="entry name" value="EF_HAND_2"/>
    <property type="match status" value="1"/>
</dbReference>
<dbReference type="InterPro" id="IPR002048">
    <property type="entry name" value="EF_hand_dom"/>
</dbReference>